<sequence length="193" mass="21059">MKITAAQADELLARAWFEDYAGEVELYEEPVTVDEFDVAARCDELGDTEMVLFGGGLTVHGTLDLGEEVHSIYAVRGHLRARRLILGDAILVVDGTVEIGEWIVGGQTEGLFEVGGLQIESGPDAMLVNIQAPVVAMYDRGRGALVLRENGELRETGQLVARAFDDLDPDSRPEPLLGDRLRQLLVAGEPIFR</sequence>
<organism evidence="1 2">
    <name type="scientific">Actinoplanes digitatis</name>
    <dbReference type="NCBI Taxonomy" id="1868"/>
    <lineage>
        <taxon>Bacteria</taxon>
        <taxon>Bacillati</taxon>
        <taxon>Actinomycetota</taxon>
        <taxon>Actinomycetes</taxon>
        <taxon>Micromonosporales</taxon>
        <taxon>Micromonosporaceae</taxon>
        <taxon>Actinoplanes</taxon>
    </lineage>
</organism>
<keyword evidence="2" id="KW-1185">Reference proteome</keyword>
<gene>
    <name evidence="1" type="ORF">BJ971_006728</name>
</gene>
<accession>A0A7W7I4C2</accession>
<evidence type="ECO:0000313" key="2">
    <source>
        <dbReference type="Proteomes" id="UP000578112"/>
    </source>
</evidence>
<name>A0A7W7I4C2_9ACTN</name>
<reference evidence="1 2" key="1">
    <citation type="submission" date="2020-08" db="EMBL/GenBank/DDBJ databases">
        <title>Sequencing the genomes of 1000 actinobacteria strains.</title>
        <authorList>
            <person name="Klenk H.-P."/>
        </authorList>
    </citation>
    <scope>NUCLEOTIDE SEQUENCE [LARGE SCALE GENOMIC DNA]</scope>
    <source>
        <strain evidence="1 2">DSM 43149</strain>
    </source>
</reference>
<comment type="caution">
    <text evidence="1">The sequence shown here is derived from an EMBL/GenBank/DDBJ whole genome shotgun (WGS) entry which is preliminary data.</text>
</comment>
<dbReference type="RefSeq" id="WP_184997270.1">
    <property type="nucleotide sequence ID" value="NZ_BOMK01000051.1"/>
</dbReference>
<proteinExistence type="predicted"/>
<dbReference type="AlphaFoldDB" id="A0A7W7I4C2"/>
<dbReference type="EMBL" id="JACHNH010000001">
    <property type="protein sequence ID" value="MBB4766172.1"/>
    <property type="molecule type" value="Genomic_DNA"/>
</dbReference>
<protein>
    <submittedName>
        <fullName evidence="1">Uncharacterized protein</fullName>
    </submittedName>
</protein>
<dbReference type="Proteomes" id="UP000578112">
    <property type="component" value="Unassembled WGS sequence"/>
</dbReference>
<evidence type="ECO:0000313" key="1">
    <source>
        <dbReference type="EMBL" id="MBB4766172.1"/>
    </source>
</evidence>